<dbReference type="GO" id="GO:0003824">
    <property type="term" value="F:catalytic activity"/>
    <property type="evidence" value="ECO:0007669"/>
    <property type="project" value="InterPro"/>
</dbReference>
<evidence type="ECO:0000259" key="6">
    <source>
        <dbReference type="PROSITE" id="PS51918"/>
    </source>
</evidence>
<feature type="domain" description="Radical SAM core" evidence="6">
    <location>
        <begin position="15"/>
        <end position="230"/>
    </location>
</feature>
<dbReference type="SFLD" id="SFLDG01067">
    <property type="entry name" value="SPASM/twitch_domain_containing"/>
    <property type="match status" value="1"/>
</dbReference>
<dbReference type="Pfam" id="PF04055">
    <property type="entry name" value="Radical_SAM"/>
    <property type="match status" value="1"/>
</dbReference>
<dbReference type="InterPro" id="IPR007197">
    <property type="entry name" value="rSAM"/>
</dbReference>
<dbReference type="EMBL" id="BBQY01000004">
    <property type="protein sequence ID" value="GBH30046.1"/>
    <property type="molecule type" value="Genomic_DNA"/>
</dbReference>
<dbReference type="GO" id="GO:0051536">
    <property type="term" value="F:iron-sulfur cluster binding"/>
    <property type="evidence" value="ECO:0007669"/>
    <property type="project" value="UniProtKB-KW"/>
</dbReference>
<dbReference type="SFLD" id="SFLDS00029">
    <property type="entry name" value="Radical_SAM"/>
    <property type="match status" value="1"/>
</dbReference>
<dbReference type="PANTHER" id="PTHR11228:SF34">
    <property type="entry name" value="TUNGSTEN-CONTAINING ALDEHYDE FERREDOXIN OXIDOREDUCTASE COFACTOR MODIFYING PROTEIN"/>
    <property type="match status" value="1"/>
</dbReference>
<dbReference type="InterPro" id="IPR013785">
    <property type="entry name" value="Aldolase_TIM"/>
</dbReference>
<dbReference type="SUPFAM" id="SSF102114">
    <property type="entry name" value="Radical SAM enzymes"/>
    <property type="match status" value="1"/>
</dbReference>
<dbReference type="Gene3D" id="3.20.20.70">
    <property type="entry name" value="Aldolase class I"/>
    <property type="match status" value="1"/>
</dbReference>
<dbReference type="AlphaFoldDB" id="A0A401J098"/>
<keyword evidence="3" id="KW-0479">Metal-binding</keyword>
<dbReference type="InterPro" id="IPR050377">
    <property type="entry name" value="Radical_SAM_PqqE_MftC-like"/>
</dbReference>
<dbReference type="Proteomes" id="UP000290975">
    <property type="component" value="Unassembled WGS sequence"/>
</dbReference>
<gene>
    <name evidence="7" type="ORF">MBESOW_P1300</name>
</gene>
<evidence type="ECO:0000313" key="8">
    <source>
        <dbReference type="Proteomes" id="UP000290975"/>
    </source>
</evidence>
<organism evidence="7 8">
    <name type="scientific">Sphingobium xenophagum</name>
    <dbReference type="NCBI Taxonomy" id="121428"/>
    <lineage>
        <taxon>Bacteria</taxon>
        <taxon>Pseudomonadati</taxon>
        <taxon>Pseudomonadota</taxon>
        <taxon>Alphaproteobacteria</taxon>
        <taxon>Sphingomonadales</taxon>
        <taxon>Sphingomonadaceae</taxon>
        <taxon>Sphingobium</taxon>
    </lineage>
</organism>
<proteinExistence type="predicted"/>
<evidence type="ECO:0000256" key="5">
    <source>
        <dbReference type="ARBA" id="ARBA00023014"/>
    </source>
</evidence>
<sequence length="360" mass="39991">MVLSQYEDLREWSAILEKDVLVLNTTMTCPLSCDFCCYACHPGRQEKMPIDQALSLIDQAAAIEHFSSVGFTGGEPMVHREDFLAMIERCALHGLPFTVASSGYWGESAEEAQQLAARMAACGLRRMNISCDPSHAEFVTPEAVTRAAHACAERGIPVYIVGTFDMPGGTLRDFVPGLVDVPNVHLIDKIVAKTGRATKWDVDYAALTGPKVKTCYRRVHHDIVVFWDGKTYPCCSTFNRATPGLVMGNAFAEPLALIRARIEASLLLRVIKREGFPEFYDIIERIDPALHADMPKFEDYPGACSTCHAVLRKPHIADRVQAVFETYRTQEIIKTMDRVEGVLGKERAAAFFGNMLEHCS</sequence>
<accession>A0A401J098</accession>
<comment type="cofactor">
    <cofactor evidence="1">
        <name>[4Fe-4S] cluster</name>
        <dbReference type="ChEBI" id="CHEBI:49883"/>
    </cofactor>
</comment>
<dbReference type="InterPro" id="IPR058240">
    <property type="entry name" value="rSAM_sf"/>
</dbReference>
<dbReference type="CDD" id="cd01335">
    <property type="entry name" value="Radical_SAM"/>
    <property type="match status" value="1"/>
</dbReference>
<evidence type="ECO:0000313" key="7">
    <source>
        <dbReference type="EMBL" id="GBH30046.1"/>
    </source>
</evidence>
<keyword evidence="2" id="KW-0949">S-adenosyl-L-methionine</keyword>
<keyword evidence="8" id="KW-1185">Reference proteome</keyword>
<protein>
    <recommendedName>
        <fullName evidence="6">Radical SAM core domain-containing protein</fullName>
    </recommendedName>
</protein>
<comment type="caution">
    <text evidence="7">The sequence shown here is derived from an EMBL/GenBank/DDBJ whole genome shotgun (WGS) entry which is preliminary data.</text>
</comment>
<keyword evidence="5" id="KW-0411">Iron-sulfur</keyword>
<keyword evidence="4" id="KW-0408">Iron</keyword>
<evidence type="ECO:0000256" key="2">
    <source>
        <dbReference type="ARBA" id="ARBA00022691"/>
    </source>
</evidence>
<name>A0A401J098_SPHXE</name>
<dbReference type="PROSITE" id="PS51918">
    <property type="entry name" value="RADICAL_SAM"/>
    <property type="match status" value="1"/>
</dbReference>
<evidence type="ECO:0000256" key="3">
    <source>
        <dbReference type="ARBA" id="ARBA00022723"/>
    </source>
</evidence>
<dbReference type="GO" id="GO:0046872">
    <property type="term" value="F:metal ion binding"/>
    <property type="evidence" value="ECO:0007669"/>
    <property type="project" value="UniProtKB-KW"/>
</dbReference>
<dbReference type="PANTHER" id="PTHR11228">
    <property type="entry name" value="RADICAL SAM DOMAIN PROTEIN"/>
    <property type="match status" value="1"/>
</dbReference>
<reference evidence="7 8" key="1">
    <citation type="submission" date="2014-12" db="EMBL/GenBank/DDBJ databases">
        <title>Whole genome sequencing of Sphingobium xenophagum OW59.</title>
        <authorList>
            <person name="Ohta Y."/>
            <person name="Nishi S."/>
            <person name="Hatada Y."/>
        </authorList>
    </citation>
    <scope>NUCLEOTIDE SEQUENCE [LARGE SCALE GENOMIC DNA]</scope>
    <source>
        <strain evidence="7 8">OW59</strain>
    </source>
</reference>
<evidence type="ECO:0000256" key="4">
    <source>
        <dbReference type="ARBA" id="ARBA00023004"/>
    </source>
</evidence>
<evidence type="ECO:0000256" key="1">
    <source>
        <dbReference type="ARBA" id="ARBA00001966"/>
    </source>
</evidence>